<feature type="compositionally biased region" description="Basic and acidic residues" evidence="1">
    <location>
        <begin position="41"/>
        <end position="59"/>
    </location>
</feature>
<comment type="caution">
    <text evidence="2">The sequence shown here is derived from an EMBL/GenBank/DDBJ whole genome shotgun (WGS) entry which is preliminary data.</text>
</comment>
<feature type="compositionally biased region" description="Basic and acidic residues" evidence="1">
    <location>
        <begin position="128"/>
        <end position="147"/>
    </location>
</feature>
<organism evidence="2 3">
    <name type="scientific">Pleuronectes platessa</name>
    <name type="common">European plaice</name>
    <dbReference type="NCBI Taxonomy" id="8262"/>
    <lineage>
        <taxon>Eukaryota</taxon>
        <taxon>Metazoa</taxon>
        <taxon>Chordata</taxon>
        <taxon>Craniata</taxon>
        <taxon>Vertebrata</taxon>
        <taxon>Euteleostomi</taxon>
        <taxon>Actinopterygii</taxon>
        <taxon>Neopterygii</taxon>
        <taxon>Teleostei</taxon>
        <taxon>Neoteleostei</taxon>
        <taxon>Acanthomorphata</taxon>
        <taxon>Carangaria</taxon>
        <taxon>Pleuronectiformes</taxon>
        <taxon>Pleuronectoidei</taxon>
        <taxon>Pleuronectidae</taxon>
        <taxon>Pleuronectes</taxon>
    </lineage>
</organism>
<reference evidence="2" key="1">
    <citation type="submission" date="2020-03" db="EMBL/GenBank/DDBJ databases">
        <authorList>
            <person name="Weist P."/>
        </authorList>
    </citation>
    <scope>NUCLEOTIDE SEQUENCE</scope>
</reference>
<dbReference type="Proteomes" id="UP001153269">
    <property type="component" value="Unassembled WGS sequence"/>
</dbReference>
<sequence>MGKEEKSISISISLSGRAKDTVTRRKAGAKGNGCGQTIVLERGEESKKGDDDGEKEKSKAPNRNHLPENLLEGGGPEKRNPASPLGSELFEGDPELGPGSRSTKSSRAPNPSLGSALLPQASLAVPLHHRETRSWEACEEKSKRGDDIGGSEGGASSSWARQTGFFGTPRPHTNTRSGANAHRGTYLSNFSRGSLTQCLGVEQGKTGNDKQT</sequence>
<dbReference type="AlphaFoldDB" id="A0A9N7Z7S9"/>
<gene>
    <name evidence="2" type="ORF">PLEPLA_LOCUS40722</name>
</gene>
<protein>
    <submittedName>
        <fullName evidence="2">Uncharacterized protein</fullName>
    </submittedName>
</protein>
<dbReference type="EMBL" id="CADEAL010004150">
    <property type="protein sequence ID" value="CAB1452972.1"/>
    <property type="molecule type" value="Genomic_DNA"/>
</dbReference>
<proteinExistence type="predicted"/>
<evidence type="ECO:0000313" key="3">
    <source>
        <dbReference type="Proteomes" id="UP001153269"/>
    </source>
</evidence>
<name>A0A9N7Z7S9_PLEPL</name>
<feature type="region of interest" description="Disordered" evidence="1">
    <location>
        <begin position="15"/>
        <end position="186"/>
    </location>
</feature>
<evidence type="ECO:0000313" key="2">
    <source>
        <dbReference type="EMBL" id="CAB1452972.1"/>
    </source>
</evidence>
<feature type="compositionally biased region" description="Polar residues" evidence="1">
    <location>
        <begin position="100"/>
        <end position="113"/>
    </location>
</feature>
<evidence type="ECO:0000256" key="1">
    <source>
        <dbReference type="SAM" id="MobiDB-lite"/>
    </source>
</evidence>
<keyword evidence="3" id="KW-1185">Reference proteome</keyword>
<accession>A0A9N7Z7S9</accession>